<feature type="region of interest" description="Disordered" evidence="1">
    <location>
        <begin position="65"/>
        <end position="85"/>
    </location>
</feature>
<evidence type="ECO:0000256" key="1">
    <source>
        <dbReference type="SAM" id="MobiDB-lite"/>
    </source>
</evidence>
<dbReference type="WBParaSite" id="snap_masked-unitig_32385-processed-gene-0.0-mRNA-1">
    <property type="protein sequence ID" value="snap_masked-unitig_32385-processed-gene-0.0-mRNA-1"/>
    <property type="gene ID" value="snap_masked-unitig_32385-processed-gene-0.0"/>
</dbReference>
<name>A0A1I8JQ86_9PLAT</name>
<feature type="region of interest" description="Disordered" evidence="1">
    <location>
        <begin position="19"/>
        <end position="50"/>
    </location>
</feature>
<sequence length="186" mass="20559">MELNVATPVQSGYHLAWQRPTADPAHQPPRSRCYSTKRSPHSRLVSLDNGHADAPANALRLFRHLVGPGNGRRRRQDSQTASGRFREPCDFTGQLVRRFGFYVAKESRGDALVSDQIRTDRCSSKAEVPCGLTGTHGDRIIELEGDPGQSRLGLADIRGRDWLTGGVCGFELFAVETNSFLGVLHY</sequence>
<organism evidence="2 3">
    <name type="scientific">Macrostomum lignano</name>
    <dbReference type="NCBI Taxonomy" id="282301"/>
    <lineage>
        <taxon>Eukaryota</taxon>
        <taxon>Metazoa</taxon>
        <taxon>Spiralia</taxon>
        <taxon>Lophotrochozoa</taxon>
        <taxon>Platyhelminthes</taxon>
        <taxon>Rhabditophora</taxon>
        <taxon>Macrostomorpha</taxon>
        <taxon>Macrostomida</taxon>
        <taxon>Macrostomidae</taxon>
        <taxon>Macrostomum</taxon>
    </lineage>
</organism>
<dbReference type="AlphaFoldDB" id="A0A1I8JQ86"/>
<evidence type="ECO:0000313" key="2">
    <source>
        <dbReference type="Proteomes" id="UP000095280"/>
    </source>
</evidence>
<dbReference type="Proteomes" id="UP000095280">
    <property type="component" value="Unplaced"/>
</dbReference>
<proteinExistence type="predicted"/>
<evidence type="ECO:0000313" key="3">
    <source>
        <dbReference type="WBParaSite" id="snap_masked-unitig_32385-processed-gene-0.0-mRNA-1"/>
    </source>
</evidence>
<accession>A0A1I8JQ86</accession>
<protein>
    <submittedName>
        <fullName evidence="3">Uncharacterized protein</fullName>
    </submittedName>
</protein>
<reference evidence="3" key="1">
    <citation type="submission" date="2016-11" db="UniProtKB">
        <authorList>
            <consortium name="WormBaseParasite"/>
        </authorList>
    </citation>
    <scope>IDENTIFICATION</scope>
</reference>
<keyword evidence="2" id="KW-1185">Reference proteome</keyword>